<dbReference type="GO" id="GO:0000155">
    <property type="term" value="F:phosphorelay sensor kinase activity"/>
    <property type="evidence" value="ECO:0007669"/>
    <property type="project" value="InterPro"/>
</dbReference>
<dbReference type="GO" id="GO:0046983">
    <property type="term" value="F:protein dimerization activity"/>
    <property type="evidence" value="ECO:0007669"/>
    <property type="project" value="InterPro"/>
</dbReference>
<feature type="transmembrane region" description="Helical" evidence="2">
    <location>
        <begin position="108"/>
        <end position="124"/>
    </location>
</feature>
<feature type="transmembrane region" description="Helical" evidence="2">
    <location>
        <begin position="58"/>
        <end position="76"/>
    </location>
</feature>
<dbReference type="GO" id="GO:0006355">
    <property type="term" value="P:regulation of DNA-templated transcription"/>
    <property type="evidence" value="ECO:0007669"/>
    <property type="project" value="InterPro"/>
</dbReference>
<feature type="transmembrane region" description="Helical" evidence="2">
    <location>
        <begin position="163"/>
        <end position="183"/>
    </location>
</feature>
<dbReference type="SMART" id="SM00086">
    <property type="entry name" value="PAC"/>
    <property type="match status" value="3"/>
</dbReference>
<feature type="coiled-coil region" evidence="1">
    <location>
        <begin position="452"/>
        <end position="486"/>
    </location>
</feature>
<dbReference type="Pfam" id="PF00989">
    <property type="entry name" value="PAS"/>
    <property type="match status" value="1"/>
</dbReference>
<dbReference type="PROSITE" id="PS50112">
    <property type="entry name" value="PAS"/>
    <property type="match status" value="3"/>
</dbReference>
<dbReference type="GO" id="GO:0016020">
    <property type="term" value="C:membrane"/>
    <property type="evidence" value="ECO:0007669"/>
    <property type="project" value="InterPro"/>
</dbReference>
<dbReference type="SUPFAM" id="SSF55785">
    <property type="entry name" value="PYP-like sensor domain (PAS domain)"/>
    <property type="match status" value="4"/>
</dbReference>
<name>A0AAE3M4W0_9BACT</name>
<feature type="transmembrane region" description="Helical" evidence="2">
    <location>
        <begin position="34"/>
        <end position="52"/>
    </location>
</feature>
<dbReference type="InterPro" id="IPR000014">
    <property type="entry name" value="PAS"/>
</dbReference>
<dbReference type="PROSITE" id="PS50113">
    <property type="entry name" value="PAC"/>
    <property type="match status" value="2"/>
</dbReference>
<dbReference type="Pfam" id="PF07730">
    <property type="entry name" value="HisKA_3"/>
    <property type="match status" value="1"/>
</dbReference>
<feature type="domain" description="PAC" evidence="4">
    <location>
        <begin position="271"/>
        <end position="325"/>
    </location>
</feature>
<dbReference type="Gene3D" id="1.20.5.1930">
    <property type="match status" value="1"/>
</dbReference>
<keyword evidence="6" id="KW-1185">Reference proteome</keyword>
<evidence type="ECO:0000256" key="2">
    <source>
        <dbReference type="SAM" id="Phobius"/>
    </source>
</evidence>
<reference evidence="5" key="1">
    <citation type="submission" date="2022-10" db="EMBL/GenBank/DDBJ databases">
        <authorList>
            <person name="Yu W.X."/>
        </authorList>
    </citation>
    <scope>NUCLEOTIDE SEQUENCE</scope>
    <source>
        <strain evidence="5">AAT</strain>
    </source>
</reference>
<dbReference type="PANTHER" id="PTHR44757:SF2">
    <property type="entry name" value="BIOFILM ARCHITECTURE MAINTENANCE PROTEIN MBAA"/>
    <property type="match status" value="1"/>
</dbReference>
<sequence>MEKKCCWVLTLFRNFFSTNMGVEYNEAFKKLSRGLIVSNAILLFYDIIYLSYLKISFLSIFLWGGLALNMLSCFVNRNNRTKIAFYIIIVLNLLFFPVNTLLFSIHEAFYFISVLGGIILAVHLPRLYEFVGASVIGVTVFFIERSYLDNLIFPDRILENHPAWFYIRTALMFCVYTYWLYLYKKNQYLHSKIIANKDLSLLKYMTALNQSVASVVITDKYGNIEYANPHTEKATGYQISELLGKNPRIFQSGKTPKDTFSQMWKQLGKGEPWKGTFYNRKKNNEEYIEQAVISPVKNNNGEIINYVAIKEDVTEHLKMVSELQESNAKYFQLTEQTHDVILIIDLKTITISYINAAIEKIQGHKPEEIIGSSLDKLLTEDSYLCMVNDLKAHLQDFTMGSKNVFRNRYQIIHKNQQVKDVEVSAFFIVDHKGNPIEVHSVVRDITKQLQEQRELNQTNQILKNTLNQTTEDYRQLLNQMTNVLNNASNAICFFEVEGEEVFFTSCNERWANAMGYYPEELEGKNISEMLDPYTLSLYRNLLKKSLLNNEPVYEEVYWNNMYLYVNTFPVQERAGKKYYLSFSYNITERKLAEKRLQETEERFYNIFKITNDSIVILTPDLKVEQANESFYKLTNIKEGKQIDNLVNIISYKNIEKLNYNIESLNAEKPFCQFETEILSMTGDVIPVEMNISLITEAQKPLLLCVFRDVSIRKNYEKKLLGSGIKIENRERQKLASDLHDNVGPLLSSLNMCLSLLFRKPEVKKYSDDINDINKMLKDSIIAVREISNNLSPRILVSHGLISALEKFFETKHKLVTINFEYTIGSLRFDDIKESMLYNVIKEVFNNSLKYSQSPEINLKISKRFNYLVIKYEDFGDGFDFDEKLSPASSNLGLFNLINRFKILDGEYRIKTAPGEGFLLNLMFPI</sequence>
<evidence type="ECO:0000313" key="6">
    <source>
        <dbReference type="Proteomes" id="UP001209229"/>
    </source>
</evidence>
<feature type="domain" description="PAC" evidence="4">
    <location>
        <begin position="405"/>
        <end position="457"/>
    </location>
</feature>
<feature type="domain" description="PAS" evidence="3">
    <location>
        <begin position="200"/>
        <end position="246"/>
    </location>
</feature>
<dbReference type="InterPro" id="IPR001610">
    <property type="entry name" value="PAC"/>
</dbReference>
<dbReference type="InterPro" id="IPR011712">
    <property type="entry name" value="Sig_transdc_His_kin_sub3_dim/P"/>
</dbReference>
<proteinExistence type="predicted"/>
<keyword evidence="2" id="KW-1133">Transmembrane helix</keyword>
<dbReference type="SMART" id="SM00091">
    <property type="entry name" value="PAS"/>
    <property type="match status" value="4"/>
</dbReference>
<gene>
    <name evidence="5" type="ORF">OM075_12545</name>
</gene>
<dbReference type="PANTHER" id="PTHR44757">
    <property type="entry name" value="DIGUANYLATE CYCLASE DGCP"/>
    <property type="match status" value="1"/>
</dbReference>
<dbReference type="Pfam" id="PF13426">
    <property type="entry name" value="PAS_9"/>
    <property type="match status" value="3"/>
</dbReference>
<dbReference type="Proteomes" id="UP001209229">
    <property type="component" value="Unassembled WGS sequence"/>
</dbReference>
<dbReference type="InterPro" id="IPR035965">
    <property type="entry name" value="PAS-like_dom_sf"/>
</dbReference>
<feature type="transmembrane region" description="Helical" evidence="2">
    <location>
        <begin position="83"/>
        <end position="102"/>
    </location>
</feature>
<protein>
    <submittedName>
        <fullName evidence="5">PAS domain S-box protein</fullName>
    </submittedName>
</protein>
<evidence type="ECO:0000259" key="3">
    <source>
        <dbReference type="PROSITE" id="PS50112"/>
    </source>
</evidence>
<evidence type="ECO:0000259" key="4">
    <source>
        <dbReference type="PROSITE" id="PS50113"/>
    </source>
</evidence>
<dbReference type="SUPFAM" id="SSF55874">
    <property type="entry name" value="ATPase domain of HSP90 chaperone/DNA topoisomerase II/histidine kinase"/>
    <property type="match status" value="1"/>
</dbReference>
<feature type="domain" description="PAS" evidence="3">
    <location>
        <begin position="326"/>
        <end position="381"/>
    </location>
</feature>
<dbReference type="InterPro" id="IPR013767">
    <property type="entry name" value="PAS_fold"/>
</dbReference>
<dbReference type="InterPro" id="IPR036890">
    <property type="entry name" value="HATPase_C_sf"/>
</dbReference>
<accession>A0AAE3M4W0</accession>
<keyword evidence="2" id="KW-0812">Transmembrane</keyword>
<dbReference type="NCBIfam" id="TIGR00229">
    <property type="entry name" value="sensory_box"/>
    <property type="match status" value="4"/>
</dbReference>
<evidence type="ECO:0000256" key="1">
    <source>
        <dbReference type="SAM" id="Coils"/>
    </source>
</evidence>
<feature type="domain" description="PAS" evidence="3">
    <location>
        <begin position="476"/>
        <end position="549"/>
    </location>
</feature>
<evidence type="ECO:0000313" key="5">
    <source>
        <dbReference type="EMBL" id="MCW3787301.1"/>
    </source>
</evidence>
<keyword evidence="2" id="KW-0472">Membrane</keyword>
<organism evidence="5 6">
    <name type="scientific">Plebeiibacterium sediminum</name>
    <dbReference type="NCBI Taxonomy" id="2992112"/>
    <lineage>
        <taxon>Bacteria</taxon>
        <taxon>Pseudomonadati</taxon>
        <taxon>Bacteroidota</taxon>
        <taxon>Bacteroidia</taxon>
        <taxon>Marinilabiliales</taxon>
        <taxon>Marinilabiliaceae</taxon>
        <taxon>Plebeiibacterium</taxon>
    </lineage>
</organism>
<keyword evidence="1" id="KW-0175">Coiled coil</keyword>
<dbReference type="RefSeq" id="WP_301190866.1">
    <property type="nucleotide sequence ID" value="NZ_JAPDPJ010000027.1"/>
</dbReference>
<dbReference type="CDD" id="cd00130">
    <property type="entry name" value="PAS"/>
    <property type="match status" value="3"/>
</dbReference>
<dbReference type="InterPro" id="IPR000700">
    <property type="entry name" value="PAS-assoc_C"/>
</dbReference>
<dbReference type="AlphaFoldDB" id="A0AAE3M4W0"/>
<dbReference type="Gene3D" id="3.30.450.20">
    <property type="entry name" value="PAS domain"/>
    <property type="match status" value="4"/>
</dbReference>
<dbReference type="InterPro" id="IPR052155">
    <property type="entry name" value="Biofilm_reg_signaling"/>
</dbReference>
<dbReference type="EMBL" id="JAPDPJ010000027">
    <property type="protein sequence ID" value="MCW3787301.1"/>
    <property type="molecule type" value="Genomic_DNA"/>
</dbReference>
<comment type="caution">
    <text evidence="5">The sequence shown here is derived from an EMBL/GenBank/DDBJ whole genome shotgun (WGS) entry which is preliminary data.</text>
</comment>
<dbReference type="Gene3D" id="3.30.565.10">
    <property type="entry name" value="Histidine kinase-like ATPase, C-terminal domain"/>
    <property type="match status" value="1"/>
</dbReference>